<evidence type="ECO:0000256" key="4">
    <source>
        <dbReference type="ARBA" id="ARBA00023172"/>
    </source>
</evidence>
<keyword evidence="2" id="KW-0815">Transposition</keyword>
<gene>
    <name evidence="7" type="ORF">GCM10012278_69470</name>
</gene>
<dbReference type="EMBL" id="BMNK01000016">
    <property type="protein sequence ID" value="GGP14286.1"/>
    <property type="molecule type" value="Genomic_DNA"/>
</dbReference>
<dbReference type="Proteomes" id="UP000660745">
    <property type="component" value="Unassembled WGS sequence"/>
</dbReference>
<name>A0A918E968_9ACTN</name>
<dbReference type="InterPro" id="IPR047653">
    <property type="entry name" value="Tn3-like_transpos"/>
</dbReference>
<comment type="similarity">
    <text evidence="1">Belongs to the transposase 7 family.</text>
</comment>
<evidence type="ECO:0000313" key="7">
    <source>
        <dbReference type="EMBL" id="GGP14286.1"/>
    </source>
</evidence>
<dbReference type="NCBIfam" id="NF033527">
    <property type="entry name" value="transpos_Tn3"/>
    <property type="match status" value="1"/>
</dbReference>
<keyword evidence="8" id="KW-1185">Reference proteome</keyword>
<reference evidence="7" key="1">
    <citation type="journal article" date="2014" name="Int. J. Syst. Evol. Microbiol.">
        <title>Complete genome sequence of Corynebacterium casei LMG S-19264T (=DSM 44701T), isolated from a smear-ripened cheese.</title>
        <authorList>
            <consortium name="US DOE Joint Genome Institute (JGI-PGF)"/>
            <person name="Walter F."/>
            <person name="Albersmeier A."/>
            <person name="Kalinowski J."/>
            <person name="Ruckert C."/>
        </authorList>
    </citation>
    <scope>NUCLEOTIDE SEQUENCE</scope>
    <source>
        <strain evidence="7">CGMCC 4.7430</strain>
    </source>
</reference>
<protein>
    <submittedName>
        <fullName evidence="7">Transposase</fullName>
    </submittedName>
</protein>
<reference evidence="7" key="2">
    <citation type="submission" date="2020-09" db="EMBL/GenBank/DDBJ databases">
        <authorList>
            <person name="Sun Q."/>
            <person name="Zhou Y."/>
        </authorList>
    </citation>
    <scope>NUCLEOTIDE SEQUENCE</scope>
    <source>
        <strain evidence="7">CGMCC 4.7430</strain>
    </source>
</reference>
<comment type="caution">
    <text evidence="7">The sequence shown here is derived from an EMBL/GenBank/DDBJ whole genome shotgun (WGS) entry which is preliminary data.</text>
</comment>
<organism evidence="7 8">
    <name type="scientific">Nonomuraea glycinis</name>
    <dbReference type="NCBI Taxonomy" id="2047744"/>
    <lineage>
        <taxon>Bacteria</taxon>
        <taxon>Bacillati</taxon>
        <taxon>Actinomycetota</taxon>
        <taxon>Actinomycetes</taxon>
        <taxon>Streptosporangiales</taxon>
        <taxon>Streptosporangiaceae</taxon>
        <taxon>Nonomuraea</taxon>
    </lineage>
</organism>
<evidence type="ECO:0000259" key="5">
    <source>
        <dbReference type="Pfam" id="PF01526"/>
    </source>
</evidence>
<sequence>MPVVEFLTDDEAATYGRYGEVPSRADLERVFFLDDEDRELVERRRGDHMKFGFSLQLVTVRWVGTFLEDPLEVPTAVLDFVAEQLGIADPSCVKKYTERTKTRFDHQWEIRRVYGLKEFGTVEGDLRAWVEARSWTTGDGPKAIFLDAVRWLRERDVLLPGVTTLARLVTNVRDETTRRLWGVLEGLLTVGQRYVLDQLLEVPPGSRVSDLERWRKGPVPRGSGPTLIKALEQVAEVAGLGMTELGADRLVPPRRLAELAKYGMSADASQIRRHRDGRRLATLLATVAFLEAKSVDDTLELLDLLMTTELLNKAQTAADKETIRKHPKLAKASARLAVAVEALFDSDAWGGEDEEPRVSEVWEAIEAVVSRAELRAALVLVNENVLPADADEPDDWRSELVGRYSTVSGFLKVLPTVICFGANAEGAPVLAAMRQLPEVLAHRSRLPAPLIPARLIEAAVVNGPWKRLVFGQPVHEDGAVNRHAYTFCLLEQFHRHLKRREIYADASTKWRNPQARLLEGQAWEAVRPDVLTALGLPENPAALLADHTRALDAAYQDVGSRLDTNTEVRIDDAGKIHLTGVKAIEEPPSLVDLRKHTTAMLPRVDLPEVILEVMSWEPQLVEAFTAASGGRSRLEDLPTSIAACLAAHSMNVGYRPIAKTGVPALERSRLSHVFQNYFRPETLSLANAPLVAWQAGLPLAQAWGGGMVAAVDGMRFVVPVPAAFARPNRKFFGSKRGMTWLNAINDQGIGRGAKIVSGTVRDSLHMVDVIFGLDGGELLEIVVSDTGSYSDLTFGLLELLNISYRPALADLPDQKGWRIDPGADYGPLNTFARGRIDLRKVQRMWPDILRVIASIYTGTVRAYDVVTMLQREGHPTALGEAIATYGRIFKSLHILAYIDVDETYRRDIKHIRNLQEGRHALARKICHGKKGELYHRYERGLENQLGVLGLVLNCVVLWTTVYLDAAVRQLKAQGNPVRDEDMARLSPFVNTQLGVHGAYTFILPDLAPGAIRALRDPDALDADDEEI</sequence>
<evidence type="ECO:0000256" key="1">
    <source>
        <dbReference type="ARBA" id="ARBA00009402"/>
    </source>
</evidence>
<keyword evidence="4" id="KW-0233">DNA recombination</keyword>
<dbReference type="RefSeq" id="WP_189142999.1">
    <property type="nucleotide sequence ID" value="NZ_BMNK01000016.1"/>
</dbReference>
<feature type="domain" description="DUF4158" evidence="6">
    <location>
        <begin position="6"/>
        <end position="171"/>
    </location>
</feature>
<dbReference type="InterPro" id="IPR025296">
    <property type="entry name" value="DUF4158"/>
</dbReference>
<dbReference type="AlphaFoldDB" id="A0A918E968"/>
<keyword evidence="3" id="KW-0238">DNA-binding</keyword>
<dbReference type="GO" id="GO:0004803">
    <property type="term" value="F:transposase activity"/>
    <property type="evidence" value="ECO:0007669"/>
    <property type="project" value="InterPro"/>
</dbReference>
<dbReference type="InterPro" id="IPR002513">
    <property type="entry name" value="Tn3_Tnp_DDE_dom"/>
</dbReference>
<accession>A0A918E968</accession>
<feature type="domain" description="Tn3 transposase DDE" evidence="5">
    <location>
        <begin position="608"/>
        <end position="999"/>
    </location>
</feature>
<evidence type="ECO:0000256" key="2">
    <source>
        <dbReference type="ARBA" id="ARBA00022578"/>
    </source>
</evidence>
<dbReference type="Pfam" id="PF01526">
    <property type="entry name" value="DDE_Tnp_Tn3"/>
    <property type="match status" value="1"/>
</dbReference>
<proteinExistence type="inferred from homology"/>
<dbReference type="GO" id="GO:0006313">
    <property type="term" value="P:DNA transposition"/>
    <property type="evidence" value="ECO:0007669"/>
    <property type="project" value="InterPro"/>
</dbReference>
<dbReference type="GO" id="GO:0003677">
    <property type="term" value="F:DNA binding"/>
    <property type="evidence" value="ECO:0007669"/>
    <property type="project" value="UniProtKB-KW"/>
</dbReference>
<evidence type="ECO:0000256" key="3">
    <source>
        <dbReference type="ARBA" id="ARBA00023125"/>
    </source>
</evidence>
<evidence type="ECO:0000313" key="8">
    <source>
        <dbReference type="Proteomes" id="UP000660745"/>
    </source>
</evidence>
<dbReference type="Pfam" id="PF13700">
    <property type="entry name" value="DUF4158"/>
    <property type="match status" value="1"/>
</dbReference>
<evidence type="ECO:0000259" key="6">
    <source>
        <dbReference type="Pfam" id="PF13700"/>
    </source>
</evidence>